<dbReference type="Proteomes" id="UP000789860">
    <property type="component" value="Unassembled WGS sequence"/>
</dbReference>
<evidence type="ECO:0000313" key="2">
    <source>
        <dbReference type="Proteomes" id="UP000789860"/>
    </source>
</evidence>
<organism evidence="1 2">
    <name type="scientific">Scutellospora calospora</name>
    <dbReference type="NCBI Taxonomy" id="85575"/>
    <lineage>
        <taxon>Eukaryota</taxon>
        <taxon>Fungi</taxon>
        <taxon>Fungi incertae sedis</taxon>
        <taxon>Mucoromycota</taxon>
        <taxon>Glomeromycotina</taxon>
        <taxon>Glomeromycetes</taxon>
        <taxon>Diversisporales</taxon>
        <taxon>Gigasporaceae</taxon>
        <taxon>Scutellospora</taxon>
    </lineage>
</organism>
<reference evidence="1" key="1">
    <citation type="submission" date="2021-06" db="EMBL/GenBank/DDBJ databases">
        <authorList>
            <person name="Kallberg Y."/>
            <person name="Tangrot J."/>
            <person name="Rosling A."/>
        </authorList>
    </citation>
    <scope>NUCLEOTIDE SEQUENCE</scope>
    <source>
        <strain evidence="1">AU212A</strain>
    </source>
</reference>
<dbReference type="EMBL" id="CAJVPM010006059">
    <property type="protein sequence ID" value="CAG8531262.1"/>
    <property type="molecule type" value="Genomic_DNA"/>
</dbReference>
<comment type="caution">
    <text evidence="1">The sequence shown here is derived from an EMBL/GenBank/DDBJ whole genome shotgun (WGS) entry which is preliminary data.</text>
</comment>
<keyword evidence="2" id="KW-1185">Reference proteome</keyword>
<name>A0ACA9LKR9_9GLOM</name>
<sequence>RFPSSVVSTTILILVIPKFLKAMEKKGVIKLKEQRGDTLLVGVSWDHQEFKSFKKHKTIEKASISAAKSQTQNDDISSDSNTRNVDQIKIVEVFMPKGAVGELFQIQGKRKNEVYEYREISKTILDYITSHNLADRNNRKFIIPDELLHRIFESKQGEPVPEKLTRNDLVYHVQSRMEEYHTVTLLGDEYRLKLKGPPKHIQISEARRMGNKVVTIIKGLEEYEFDPKDLIEPLKKLCASSVAVLQSPQSSLKKPLSELMVQGPQTKQVKEYLVSSKGFPEKYIDIIKLKSKDKSSGKKG</sequence>
<gene>
    <name evidence="1" type="ORF">SCALOS_LOCUS4468</name>
</gene>
<protein>
    <submittedName>
        <fullName evidence="1">4698_t:CDS:1</fullName>
    </submittedName>
</protein>
<feature type="non-terminal residue" evidence="1">
    <location>
        <position position="1"/>
    </location>
</feature>
<evidence type="ECO:0000313" key="1">
    <source>
        <dbReference type="EMBL" id="CAG8531262.1"/>
    </source>
</evidence>
<proteinExistence type="predicted"/>
<accession>A0ACA9LKR9</accession>